<dbReference type="SUPFAM" id="SSF64307">
    <property type="entry name" value="SirA-like"/>
    <property type="match status" value="1"/>
</dbReference>
<protein>
    <submittedName>
        <fullName evidence="2">Redox protein</fullName>
    </submittedName>
</protein>
<keyword evidence="3" id="KW-1185">Reference proteome</keyword>
<dbReference type="RefSeq" id="WP_096343979.1">
    <property type="nucleotide sequence ID" value="NZ_NWMW01000002.1"/>
</dbReference>
<evidence type="ECO:0000259" key="1">
    <source>
        <dbReference type="Pfam" id="PF01206"/>
    </source>
</evidence>
<proteinExistence type="predicted"/>
<dbReference type="InterPro" id="IPR036868">
    <property type="entry name" value="TusA-like_sf"/>
</dbReference>
<feature type="domain" description="UPF0033" evidence="1">
    <location>
        <begin position="2"/>
        <end position="58"/>
    </location>
</feature>
<name>A0A2A4B3R7_9SPHN</name>
<reference evidence="2 3" key="1">
    <citation type="submission" date="2017-09" db="EMBL/GenBank/DDBJ databases">
        <title>Sphingomonas spermidinifaciens 9NM-10, whole genome shotgun sequence.</title>
        <authorList>
            <person name="Feng G."/>
            <person name="Zhu H."/>
        </authorList>
    </citation>
    <scope>NUCLEOTIDE SEQUENCE [LARGE SCALE GENOMIC DNA]</scope>
    <source>
        <strain evidence="2 3">9NM-10</strain>
    </source>
</reference>
<dbReference type="InterPro" id="IPR001455">
    <property type="entry name" value="TusA-like"/>
</dbReference>
<dbReference type="AlphaFoldDB" id="A0A2A4B3R7"/>
<organism evidence="2 3">
    <name type="scientific">Sphingomonas spermidinifaciens</name>
    <dbReference type="NCBI Taxonomy" id="1141889"/>
    <lineage>
        <taxon>Bacteria</taxon>
        <taxon>Pseudomonadati</taxon>
        <taxon>Pseudomonadota</taxon>
        <taxon>Alphaproteobacteria</taxon>
        <taxon>Sphingomonadales</taxon>
        <taxon>Sphingomonadaceae</taxon>
        <taxon>Sphingomonas</taxon>
    </lineage>
</organism>
<dbReference type="Proteomes" id="UP000218366">
    <property type="component" value="Unassembled WGS sequence"/>
</dbReference>
<dbReference type="Pfam" id="PF01206">
    <property type="entry name" value="TusA"/>
    <property type="match status" value="1"/>
</dbReference>
<gene>
    <name evidence="2" type="ORF">COC42_14470</name>
</gene>
<accession>A0A2A4B3R7</accession>
<evidence type="ECO:0000313" key="3">
    <source>
        <dbReference type="Proteomes" id="UP000218366"/>
    </source>
</evidence>
<comment type="caution">
    <text evidence="2">The sequence shown here is derived from an EMBL/GenBank/DDBJ whole genome shotgun (WGS) entry which is preliminary data.</text>
</comment>
<dbReference type="EMBL" id="NWMW01000002">
    <property type="protein sequence ID" value="PCD02602.1"/>
    <property type="molecule type" value="Genomic_DNA"/>
</dbReference>
<dbReference type="Gene3D" id="3.30.110.40">
    <property type="entry name" value="TusA-like domain"/>
    <property type="match status" value="1"/>
</dbReference>
<evidence type="ECO:0000313" key="2">
    <source>
        <dbReference type="EMBL" id="PCD02602.1"/>
    </source>
</evidence>
<sequence length="67" mass="6943">MIEVDARGLRCPWPALRAARALREAAAIEVRADDPAAARELAALAAAQGLGFEAIAPDLFRIGSAAS</sequence>